<dbReference type="Proteomes" id="UP000064201">
    <property type="component" value="Chromosome"/>
</dbReference>
<dbReference type="RefSeq" id="WP_047250606.1">
    <property type="nucleotide sequence ID" value="NZ_CP011367.1"/>
</dbReference>
<dbReference type="InterPro" id="IPR004960">
    <property type="entry name" value="LipA_acyltrans"/>
</dbReference>
<sequence>MSAVDDETGRREDAGAYQAPLTAAHFAPRYWGSWLLLGLAWVLQELPRPAVRGLAGGLGRLIRRLAGRSRAVVERNLELCFPAMTAAERAQRLEAYYRYQAQTALDYGLLWFGKPGQHAARIRIEGLEHYERLCSGGTPVIILAPHSLGLDYGGVRMSQMFDGVSFAKPMKNPVLEWINHRSRTRYSGDIFARDQGLRPAIRQLKRGRFFYYLPDEDLGAEGAVFVDFFGVQKATLTALARLARMSKAAVLPSFAWYDAAADQYVMRLWPPLEDYPSGDDAVDARQMNAAIERGIEQAPAQYLWSMRLFRTRPEGEPRLYPARER</sequence>
<evidence type="ECO:0000256" key="6">
    <source>
        <dbReference type="ARBA" id="ARBA00023315"/>
    </source>
</evidence>
<reference evidence="7 8" key="1">
    <citation type="submission" date="2015-04" db="EMBL/GenBank/DDBJ databases">
        <title>Complete Sequence for the Genome of the Thioalkalivibrio versutus D301.</title>
        <authorList>
            <person name="Mu T."/>
            <person name="Zhou J."/>
            <person name="Xu X."/>
        </authorList>
    </citation>
    <scope>NUCLEOTIDE SEQUENCE [LARGE SCALE GENOMIC DNA]</scope>
    <source>
        <strain evidence="7 8">D301</strain>
    </source>
</reference>
<keyword evidence="2" id="KW-1003">Cell membrane</keyword>
<protein>
    <submittedName>
        <fullName evidence="7">Lipid A biosynthesis acyltransferase</fullName>
    </submittedName>
</protein>
<dbReference type="GO" id="GO:0016746">
    <property type="term" value="F:acyltransferase activity"/>
    <property type="evidence" value="ECO:0007669"/>
    <property type="project" value="UniProtKB-KW"/>
</dbReference>
<dbReference type="CDD" id="cd07984">
    <property type="entry name" value="LPLAT_LABLAT-like"/>
    <property type="match status" value="1"/>
</dbReference>
<dbReference type="Pfam" id="PF03279">
    <property type="entry name" value="Lip_A_acyltrans"/>
    <property type="match status" value="1"/>
</dbReference>
<keyword evidence="8" id="KW-1185">Reference proteome</keyword>
<gene>
    <name evidence="7" type="ORF">TVD_01325</name>
</gene>
<evidence type="ECO:0000256" key="3">
    <source>
        <dbReference type="ARBA" id="ARBA00022519"/>
    </source>
</evidence>
<evidence type="ECO:0000313" key="8">
    <source>
        <dbReference type="Proteomes" id="UP000064201"/>
    </source>
</evidence>
<keyword evidence="3" id="KW-0997">Cell inner membrane</keyword>
<dbReference type="PATRIC" id="fig|106634.4.peg.271"/>
<name>A0A0G3G119_9GAMM</name>
<dbReference type="OrthoDB" id="9803456at2"/>
<dbReference type="GO" id="GO:0005886">
    <property type="term" value="C:plasma membrane"/>
    <property type="evidence" value="ECO:0007669"/>
    <property type="project" value="UniProtKB-SubCell"/>
</dbReference>
<dbReference type="AlphaFoldDB" id="A0A0G3G119"/>
<evidence type="ECO:0000256" key="2">
    <source>
        <dbReference type="ARBA" id="ARBA00022475"/>
    </source>
</evidence>
<dbReference type="GO" id="GO:0009247">
    <property type="term" value="P:glycolipid biosynthetic process"/>
    <property type="evidence" value="ECO:0007669"/>
    <property type="project" value="UniProtKB-ARBA"/>
</dbReference>
<dbReference type="PANTHER" id="PTHR30606">
    <property type="entry name" value="LIPID A BIOSYNTHESIS LAUROYL ACYLTRANSFERASE"/>
    <property type="match status" value="1"/>
</dbReference>
<evidence type="ECO:0000313" key="7">
    <source>
        <dbReference type="EMBL" id="AKJ94094.1"/>
    </source>
</evidence>
<keyword evidence="5" id="KW-0472">Membrane</keyword>
<keyword evidence="4 7" id="KW-0808">Transferase</keyword>
<dbReference type="KEGG" id="tvr:TVD_01325"/>
<dbReference type="STRING" id="106634.TVD_01325"/>
<dbReference type="EMBL" id="CP011367">
    <property type="protein sequence ID" value="AKJ94094.1"/>
    <property type="molecule type" value="Genomic_DNA"/>
</dbReference>
<keyword evidence="6 7" id="KW-0012">Acyltransferase</keyword>
<proteinExistence type="predicted"/>
<accession>A0A0G3G119</accession>
<organism evidence="7 8">
    <name type="scientific">Thioalkalivibrio versutus</name>
    <dbReference type="NCBI Taxonomy" id="106634"/>
    <lineage>
        <taxon>Bacteria</taxon>
        <taxon>Pseudomonadati</taxon>
        <taxon>Pseudomonadota</taxon>
        <taxon>Gammaproteobacteria</taxon>
        <taxon>Chromatiales</taxon>
        <taxon>Ectothiorhodospiraceae</taxon>
        <taxon>Thioalkalivibrio</taxon>
    </lineage>
</organism>
<evidence type="ECO:0000256" key="5">
    <source>
        <dbReference type="ARBA" id="ARBA00023136"/>
    </source>
</evidence>
<evidence type="ECO:0000256" key="4">
    <source>
        <dbReference type="ARBA" id="ARBA00022679"/>
    </source>
</evidence>
<evidence type="ECO:0000256" key="1">
    <source>
        <dbReference type="ARBA" id="ARBA00004533"/>
    </source>
</evidence>
<dbReference type="PANTHER" id="PTHR30606:SF4">
    <property type="entry name" value="LIPID A BIOSYNTHESIS MYRISTOYLTRANSFERASE"/>
    <property type="match status" value="1"/>
</dbReference>
<comment type="subcellular location">
    <subcellularLocation>
        <location evidence="1">Cell inner membrane</location>
    </subcellularLocation>
</comment>
<dbReference type="PIRSF" id="PIRSF026649">
    <property type="entry name" value="MsbB"/>
    <property type="match status" value="1"/>
</dbReference>